<organism evidence="2 3">
    <name type="scientific">Amblyomma americanum</name>
    <name type="common">Lone star tick</name>
    <dbReference type="NCBI Taxonomy" id="6943"/>
    <lineage>
        <taxon>Eukaryota</taxon>
        <taxon>Metazoa</taxon>
        <taxon>Ecdysozoa</taxon>
        <taxon>Arthropoda</taxon>
        <taxon>Chelicerata</taxon>
        <taxon>Arachnida</taxon>
        <taxon>Acari</taxon>
        <taxon>Parasitiformes</taxon>
        <taxon>Ixodida</taxon>
        <taxon>Ixodoidea</taxon>
        <taxon>Ixodidae</taxon>
        <taxon>Amblyomminae</taxon>
        <taxon>Amblyomma</taxon>
    </lineage>
</organism>
<feature type="compositionally biased region" description="Basic and acidic residues" evidence="1">
    <location>
        <begin position="208"/>
        <end position="225"/>
    </location>
</feature>
<evidence type="ECO:0000313" key="3">
    <source>
        <dbReference type="Proteomes" id="UP001321473"/>
    </source>
</evidence>
<gene>
    <name evidence="2" type="ORF">V5799_016082</name>
</gene>
<feature type="region of interest" description="Disordered" evidence="1">
    <location>
        <begin position="1"/>
        <end position="20"/>
    </location>
</feature>
<dbReference type="Proteomes" id="UP001321473">
    <property type="component" value="Unassembled WGS sequence"/>
</dbReference>
<reference evidence="2 3" key="1">
    <citation type="journal article" date="2023" name="Arcadia Sci">
        <title>De novo assembly of a long-read Amblyomma americanum tick genome.</title>
        <authorList>
            <person name="Chou S."/>
            <person name="Poskanzer K.E."/>
            <person name="Rollins M."/>
            <person name="Thuy-Boun P.S."/>
        </authorList>
    </citation>
    <scope>NUCLEOTIDE SEQUENCE [LARGE SCALE GENOMIC DNA]</scope>
    <source>
        <strain evidence="2">F_SG_1</strain>
        <tissue evidence="2">Salivary glands</tissue>
    </source>
</reference>
<dbReference type="AlphaFoldDB" id="A0AAQ4F617"/>
<sequence>MRRKFEGRSPSHRDNGEALNYEERATFQELKLSNDIKTVLKANDLYDIDNLANTMDVLKSMGVKTVEDIKLLTIEDLVEKRMPSDVAHMLMEEFGELRPSCDLPEREPENNQQPEEDIKDDHKDNSTWSSEELRDVMAFFKGPGWFRPETKPQSTLNLEENVIDQPITNNACTNEERIDETELLQCLNEEDAPEIAFDKAEGPVSRRMPPEKDLEYVEESGKYRK</sequence>
<name>A0AAQ4F617_AMBAM</name>
<protein>
    <submittedName>
        <fullName evidence="2">Uncharacterized protein</fullName>
    </submittedName>
</protein>
<evidence type="ECO:0000256" key="1">
    <source>
        <dbReference type="SAM" id="MobiDB-lite"/>
    </source>
</evidence>
<comment type="caution">
    <text evidence="2">The sequence shown here is derived from an EMBL/GenBank/DDBJ whole genome shotgun (WGS) entry which is preliminary data.</text>
</comment>
<keyword evidence="3" id="KW-1185">Reference proteome</keyword>
<proteinExistence type="predicted"/>
<feature type="region of interest" description="Disordered" evidence="1">
    <location>
        <begin position="198"/>
        <end position="225"/>
    </location>
</feature>
<evidence type="ECO:0000313" key="2">
    <source>
        <dbReference type="EMBL" id="KAK8782577.1"/>
    </source>
</evidence>
<dbReference type="EMBL" id="JARKHS020006533">
    <property type="protein sequence ID" value="KAK8782577.1"/>
    <property type="molecule type" value="Genomic_DNA"/>
</dbReference>
<feature type="region of interest" description="Disordered" evidence="1">
    <location>
        <begin position="99"/>
        <end position="127"/>
    </location>
</feature>
<accession>A0AAQ4F617</accession>